<proteinExistence type="predicted"/>
<keyword evidence="2" id="KW-1185">Reference proteome</keyword>
<sequence>MRMVVHGGVAGDPLQLLEKAEKQRWMLIASVAFNWGRGEIASNRMVVHGGAAGDPLQPLEKAEKQRWMLIAGVAFGWGRGEVTMCSNIIREVGVERWELRELAR</sequence>
<dbReference type="EMBL" id="JAAWWB010000012">
    <property type="protein sequence ID" value="KAG6770855.1"/>
    <property type="molecule type" value="Genomic_DNA"/>
</dbReference>
<evidence type="ECO:0000313" key="2">
    <source>
        <dbReference type="Proteomes" id="UP000886885"/>
    </source>
</evidence>
<evidence type="ECO:0000313" key="1">
    <source>
        <dbReference type="EMBL" id="KAG6770855.1"/>
    </source>
</evidence>
<dbReference type="AlphaFoldDB" id="A0A8X8CY89"/>
<accession>A0A8X8CY89</accession>
<organism evidence="1 2">
    <name type="scientific">Populus tomentosa</name>
    <name type="common">Chinese white poplar</name>
    <dbReference type="NCBI Taxonomy" id="118781"/>
    <lineage>
        <taxon>Eukaryota</taxon>
        <taxon>Viridiplantae</taxon>
        <taxon>Streptophyta</taxon>
        <taxon>Embryophyta</taxon>
        <taxon>Tracheophyta</taxon>
        <taxon>Spermatophyta</taxon>
        <taxon>Magnoliopsida</taxon>
        <taxon>eudicotyledons</taxon>
        <taxon>Gunneridae</taxon>
        <taxon>Pentapetalae</taxon>
        <taxon>rosids</taxon>
        <taxon>fabids</taxon>
        <taxon>Malpighiales</taxon>
        <taxon>Salicaceae</taxon>
        <taxon>Saliceae</taxon>
        <taxon>Populus</taxon>
    </lineage>
</organism>
<comment type="caution">
    <text evidence="1">The sequence shown here is derived from an EMBL/GenBank/DDBJ whole genome shotgun (WGS) entry which is preliminary data.</text>
</comment>
<dbReference type="Proteomes" id="UP000886885">
    <property type="component" value="Chromosome 6D"/>
</dbReference>
<gene>
    <name evidence="1" type="ORF">POTOM_026554</name>
</gene>
<name>A0A8X8CY89_POPTO</name>
<reference evidence="1" key="1">
    <citation type="journal article" date="2020" name="bioRxiv">
        <title>Hybrid origin of Populus tomentosa Carr. identified through genome sequencing and phylogenomic analysis.</title>
        <authorList>
            <person name="An X."/>
            <person name="Gao K."/>
            <person name="Chen Z."/>
            <person name="Li J."/>
            <person name="Yang X."/>
            <person name="Yang X."/>
            <person name="Zhou J."/>
            <person name="Guo T."/>
            <person name="Zhao T."/>
            <person name="Huang S."/>
            <person name="Miao D."/>
            <person name="Khan W.U."/>
            <person name="Rao P."/>
            <person name="Ye M."/>
            <person name="Lei B."/>
            <person name="Liao W."/>
            <person name="Wang J."/>
            <person name="Ji L."/>
            <person name="Li Y."/>
            <person name="Guo B."/>
            <person name="Mustafa N.S."/>
            <person name="Li S."/>
            <person name="Yun Q."/>
            <person name="Keller S.R."/>
            <person name="Mao J."/>
            <person name="Zhang R."/>
            <person name="Strauss S.H."/>
        </authorList>
    </citation>
    <scope>NUCLEOTIDE SEQUENCE</scope>
    <source>
        <strain evidence="1">GM15</strain>
        <tissue evidence="1">Leaf</tissue>
    </source>
</reference>
<protein>
    <submittedName>
        <fullName evidence="1">Uncharacterized protein</fullName>
    </submittedName>
</protein>